<comment type="similarity">
    <text evidence="1">Belongs to the Rab GDI family.</text>
</comment>
<dbReference type="InterPro" id="IPR029063">
    <property type="entry name" value="SAM-dependent_MTases_sf"/>
</dbReference>
<dbReference type="GO" id="GO:0045271">
    <property type="term" value="C:respiratory chain complex I"/>
    <property type="evidence" value="ECO:0007669"/>
    <property type="project" value="InterPro"/>
</dbReference>
<evidence type="ECO:0000256" key="2">
    <source>
        <dbReference type="ARBA" id="ARBA00022468"/>
    </source>
</evidence>
<evidence type="ECO:0000256" key="1">
    <source>
        <dbReference type="ARBA" id="ARBA00005593"/>
    </source>
</evidence>
<dbReference type="CDD" id="cd20266">
    <property type="entry name" value="Complex1_LYR_NDUFA6_LYRM6"/>
    <property type="match status" value="1"/>
</dbReference>
<name>A0A0N4XV13_NIPBR</name>
<dbReference type="FunFam" id="3.50.50.60:FF:000158">
    <property type="entry name" value="Rab GDP dissociation inhibitor"/>
    <property type="match status" value="2"/>
</dbReference>
<accession>A0A0N4XV13</accession>
<dbReference type="GO" id="GO:0008757">
    <property type="term" value="F:S-adenosylmethionine-dependent methyltransferase activity"/>
    <property type="evidence" value="ECO:0007669"/>
    <property type="project" value="InterPro"/>
</dbReference>
<dbReference type="PANTHER" id="PTHR11787">
    <property type="entry name" value="RAB GDP-DISSOCIATION INHIBITOR"/>
    <property type="match status" value="1"/>
</dbReference>
<dbReference type="GO" id="GO:0007264">
    <property type="term" value="P:small GTPase-mediated signal transduction"/>
    <property type="evidence" value="ECO:0007669"/>
    <property type="project" value="InterPro"/>
</dbReference>
<protein>
    <submittedName>
        <fullName evidence="6">Methyltransf_11 domain-containing protein</fullName>
    </submittedName>
</protein>
<dbReference type="Pfam" id="PF08241">
    <property type="entry name" value="Methyltransf_11"/>
    <property type="match status" value="1"/>
</dbReference>
<dbReference type="GO" id="GO:0005096">
    <property type="term" value="F:GTPase activator activity"/>
    <property type="evidence" value="ECO:0007669"/>
    <property type="project" value="UniProtKB-KW"/>
</dbReference>
<dbReference type="EMBL" id="UYSL01019813">
    <property type="protein sequence ID" value="VDL70185.1"/>
    <property type="molecule type" value="Genomic_DNA"/>
</dbReference>
<dbReference type="Gene3D" id="1.10.405.10">
    <property type="entry name" value="Guanine Nucleotide Dissociation Inhibitor, domain 1"/>
    <property type="match status" value="1"/>
</dbReference>
<dbReference type="Gene3D" id="3.30.519.10">
    <property type="entry name" value="Guanine Nucleotide Dissociation Inhibitor, domain 2"/>
    <property type="match status" value="1"/>
</dbReference>
<dbReference type="Gene3D" id="3.40.50.150">
    <property type="entry name" value="Vaccinia Virus protein VP39"/>
    <property type="match status" value="2"/>
</dbReference>
<dbReference type="Proteomes" id="UP000271162">
    <property type="component" value="Unassembled WGS sequence"/>
</dbReference>
<dbReference type="InterPro" id="IPR013216">
    <property type="entry name" value="Methyltransf_11"/>
</dbReference>
<dbReference type="PANTHER" id="PTHR11787:SF8">
    <property type="entry name" value="RAB GDP DISSOCIATION INHIBITOR"/>
    <property type="match status" value="1"/>
</dbReference>
<dbReference type="PRINTS" id="PR00891">
    <property type="entry name" value="RABGDIREP"/>
</dbReference>
<dbReference type="InterPro" id="IPR036188">
    <property type="entry name" value="FAD/NAD-bd_sf"/>
</dbReference>
<dbReference type="SUPFAM" id="SSF53335">
    <property type="entry name" value="S-adenosyl-L-methionine-dependent methyltransferases"/>
    <property type="match status" value="1"/>
</dbReference>
<evidence type="ECO:0000259" key="3">
    <source>
        <dbReference type="Pfam" id="PF08241"/>
    </source>
</evidence>
<dbReference type="GO" id="GO:0005737">
    <property type="term" value="C:cytoplasm"/>
    <property type="evidence" value="ECO:0007669"/>
    <property type="project" value="TreeGrafter"/>
</dbReference>
<dbReference type="OMA" id="YHCGTVE"/>
<dbReference type="GO" id="GO:0016192">
    <property type="term" value="P:vesicle-mediated transport"/>
    <property type="evidence" value="ECO:0007669"/>
    <property type="project" value="TreeGrafter"/>
</dbReference>
<evidence type="ECO:0000313" key="4">
    <source>
        <dbReference type="EMBL" id="VDL70185.1"/>
    </source>
</evidence>
<dbReference type="SUPFAM" id="SSF51905">
    <property type="entry name" value="FAD/NAD(P)-binding domain"/>
    <property type="match status" value="2"/>
</dbReference>
<sequence>MSSTANVIRTGATALRKVAPVQSMSKEEARRSVLQAYKDLQRMTPKFWWDYGMHDMPLGVFRSVLKQQFVKNSHLSDIRIIDRLVGETKQHMYAIQYAFYNPEHVRNFLFRENVEPKPKDFLSNPAWKAHASTSSSVDKAEIVNFSRLSSEWNDENGPFKALHSLNMLRIPWILQNVQKGKTVADIGCGGGLLSVPLARAEFDAVVASEIVEHVSNLDSFVEGCCRLAKPGAPLFFTTINKTLASRLLAVWLAEDVLKFVPQGVHQWERFVEPSILSSVLKKNGCTVSSPRYQTMDEEYDAIVLGTGLKECIISGMLSVSGKKVLHIDRNNYYGGESASLTPLEQLYEKFMGPNAKPPPEMGRGRDWNVDLIPKFLMANGSLVKLLIHTGVTRYLEFKSVEGSYVYKGGKVYKVPADEMEALATSLMGMFEKRRFKKFLCWVQAFDKVNKDSWQGLDPDVHTMQQVIRSRVFSFSYKQQPFGPTVEKIRLYSDSLARYGKSPYLYPLYGLGELPQGFARLSAIYGGTYMLDKPVDSLVVENGKVVGVKCGDETVRGKQVYCDPSYAMDRVKKVGQVVRAICLLNHPIPGTNDAQSCQIIIPQKQVGRHFDIYISCCSNTNMVTPKGWFVAMVSTTVETNNPEAEILPGLQLLGTITEKFISVSDVFEPTDFGHESQIFISRSYDPTTHFETTCKDVLDIFQRGTTQEFDFSKITHLSLEDNE</sequence>
<dbReference type="GO" id="GO:0015031">
    <property type="term" value="P:protein transport"/>
    <property type="evidence" value="ECO:0007669"/>
    <property type="project" value="InterPro"/>
</dbReference>
<dbReference type="PRINTS" id="PR00892">
    <property type="entry name" value="RABGDI"/>
</dbReference>
<dbReference type="Gene3D" id="3.50.50.60">
    <property type="entry name" value="FAD/NAD(P)-binding domain"/>
    <property type="match status" value="1"/>
</dbReference>
<dbReference type="Pfam" id="PF00996">
    <property type="entry name" value="GDI"/>
    <property type="match status" value="1"/>
</dbReference>
<keyword evidence="2" id="KW-0343">GTPase activation</keyword>
<gene>
    <name evidence="4" type="ORF">NBR_LOCUS6596</name>
</gene>
<dbReference type="CDD" id="cd02440">
    <property type="entry name" value="AdoMet_MTases"/>
    <property type="match status" value="1"/>
</dbReference>
<reference evidence="6" key="1">
    <citation type="submission" date="2017-02" db="UniProtKB">
        <authorList>
            <consortium name="WormBaseParasite"/>
        </authorList>
    </citation>
    <scope>IDENTIFICATION</scope>
</reference>
<dbReference type="InterPro" id="IPR045299">
    <property type="entry name" value="Complex1_LYR_NDUFA6_LYRM6"/>
</dbReference>
<dbReference type="InterPro" id="IPR018203">
    <property type="entry name" value="GDP_dissociation_inhibitor"/>
</dbReference>
<dbReference type="AlphaFoldDB" id="A0A0N4XV13"/>
<dbReference type="WBParaSite" id="NBR_0000659501-mRNA-1">
    <property type="protein sequence ID" value="NBR_0000659501-mRNA-1"/>
    <property type="gene ID" value="NBR_0000659501"/>
</dbReference>
<evidence type="ECO:0000313" key="5">
    <source>
        <dbReference type="Proteomes" id="UP000271162"/>
    </source>
</evidence>
<evidence type="ECO:0000313" key="6">
    <source>
        <dbReference type="WBParaSite" id="NBR_0000659501-mRNA-1"/>
    </source>
</evidence>
<proteinExistence type="inferred from homology"/>
<dbReference type="FunFam" id="3.30.519.10:FF:000014">
    <property type="entry name" value="Rab GDP dissociation inhibitor"/>
    <property type="match status" value="1"/>
</dbReference>
<reference evidence="4 5" key="2">
    <citation type="submission" date="2018-11" db="EMBL/GenBank/DDBJ databases">
        <authorList>
            <consortium name="Pathogen Informatics"/>
        </authorList>
    </citation>
    <scope>NUCLEOTIDE SEQUENCE [LARGE SCALE GENOMIC DNA]</scope>
</reference>
<keyword evidence="5" id="KW-1185">Reference proteome</keyword>
<dbReference type="InterPro" id="IPR000806">
    <property type="entry name" value="RabGDI"/>
</dbReference>
<feature type="domain" description="Methyltransferase type 11" evidence="3">
    <location>
        <begin position="193"/>
        <end position="235"/>
    </location>
</feature>
<dbReference type="STRING" id="27835.A0A0N4XV13"/>
<dbReference type="GO" id="GO:0005093">
    <property type="term" value="F:Rab GDP-dissociation inhibitor activity"/>
    <property type="evidence" value="ECO:0007669"/>
    <property type="project" value="InterPro"/>
</dbReference>
<organism evidence="6">
    <name type="scientific">Nippostrongylus brasiliensis</name>
    <name type="common">Rat hookworm</name>
    <dbReference type="NCBI Taxonomy" id="27835"/>
    <lineage>
        <taxon>Eukaryota</taxon>
        <taxon>Metazoa</taxon>
        <taxon>Ecdysozoa</taxon>
        <taxon>Nematoda</taxon>
        <taxon>Chromadorea</taxon>
        <taxon>Rhabditida</taxon>
        <taxon>Rhabditina</taxon>
        <taxon>Rhabditomorpha</taxon>
        <taxon>Strongyloidea</taxon>
        <taxon>Heligmosomidae</taxon>
        <taxon>Nippostrongylus</taxon>
    </lineage>
</organism>